<dbReference type="Gene3D" id="1.10.10.60">
    <property type="entry name" value="Homeodomain-like"/>
    <property type="match status" value="1"/>
</dbReference>
<dbReference type="SUPFAM" id="SSF46689">
    <property type="entry name" value="Homeodomain-like"/>
    <property type="match status" value="1"/>
</dbReference>
<evidence type="ECO:0000313" key="12">
    <source>
        <dbReference type="WBParaSite" id="Minc3s03143g32935"/>
    </source>
</evidence>
<keyword evidence="4 8" id="KW-0238">DNA-binding</keyword>
<evidence type="ECO:0000313" key="11">
    <source>
        <dbReference type="Proteomes" id="UP000887563"/>
    </source>
</evidence>
<evidence type="ECO:0000256" key="9">
    <source>
        <dbReference type="RuleBase" id="RU000682"/>
    </source>
</evidence>
<dbReference type="Pfam" id="PF00046">
    <property type="entry name" value="Homeodomain"/>
    <property type="match status" value="1"/>
</dbReference>
<evidence type="ECO:0000256" key="2">
    <source>
        <dbReference type="ARBA" id="ARBA00022473"/>
    </source>
</evidence>
<evidence type="ECO:0000256" key="3">
    <source>
        <dbReference type="ARBA" id="ARBA00023015"/>
    </source>
</evidence>
<dbReference type="InterPro" id="IPR001356">
    <property type="entry name" value="HD"/>
</dbReference>
<name>A0A914N325_MELIC</name>
<keyword evidence="6" id="KW-0804">Transcription</keyword>
<protein>
    <submittedName>
        <fullName evidence="12">Homeobox domain-containing protein</fullName>
    </submittedName>
</protein>
<dbReference type="InterPro" id="IPR017970">
    <property type="entry name" value="Homeobox_CS"/>
</dbReference>
<dbReference type="WBParaSite" id="Minc3s03143g32935">
    <property type="protein sequence ID" value="Minc3s03143g32935"/>
    <property type="gene ID" value="Minc3s03143g32935"/>
</dbReference>
<dbReference type="Proteomes" id="UP000887563">
    <property type="component" value="Unplaced"/>
</dbReference>
<feature type="domain" description="Homeobox" evidence="10">
    <location>
        <begin position="60"/>
        <end position="120"/>
    </location>
</feature>
<sequence length="140" mass="16112">MQVKRNTTTIATSSFIQGTVAEKISKGLLSLLAINNNNLINNSLTNSTSLISSISPLGVQENVTNRTNFTYHQLTELEKEFHTNKYLNKSRRPEIAAMLQLHESQIKIWFQNRRMKMKKQQKETAFLRSTKSLLISQFPR</sequence>
<dbReference type="GO" id="GO:0000978">
    <property type="term" value="F:RNA polymerase II cis-regulatory region sequence-specific DNA binding"/>
    <property type="evidence" value="ECO:0007669"/>
    <property type="project" value="TreeGrafter"/>
</dbReference>
<keyword evidence="5 8" id="KW-0371">Homeobox</keyword>
<accession>A0A914N325</accession>
<keyword evidence="11" id="KW-1185">Reference proteome</keyword>
<keyword evidence="7 8" id="KW-0539">Nucleus</keyword>
<organism evidence="11 12">
    <name type="scientific">Meloidogyne incognita</name>
    <name type="common">Southern root-knot nematode worm</name>
    <name type="synonym">Oxyuris incognita</name>
    <dbReference type="NCBI Taxonomy" id="6306"/>
    <lineage>
        <taxon>Eukaryota</taxon>
        <taxon>Metazoa</taxon>
        <taxon>Ecdysozoa</taxon>
        <taxon>Nematoda</taxon>
        <taxon>Chromadorea</taxon>
        <taxon>Rhabditida</taxon>
        <taxon>Tylenchina</taxon>
        <taxon>Tylenchomorpha</taxon>
        <taxon>Tylenchoidea</taxon>
        <taxon>Meloidogynidae</taxon>
        <taxon>Meloidogyninae</taxon>
        <taxon>Meloidogyne</taxon>
        <taxon>Meloidogyne incognita group</taxon>
    </lineage>
</organism>
<dbReference type="InterPro" id="IPR009057">
    <property type="entry name" value="Homeodomain-like_sf"/>
</dbReference>
<dbReference type="InterPro" id="IPR046327">
    <property type="entry name" value="HXA1/B1/D1"/>
</dbReference>
<feature type="DNA-binding region" description="Homeobox" evidence="8">
    <location>
        <begin position="62"/>
        <end position="121"/>
    </location>
</feature>
<proteinExistence type="predicted"/>
<dbReference type="SMART" id="SM00389">
    <property type="entry name" value="HOX"/>
    <property type="match status" value="1"/>
</dbReference>
<dbReference type="InterPro" id="IPR020479">
    <property type="entry name" value="HD_metazoa"/>
</dbReference>
<dbReference type="GO" id="GO:0000981">
    <property type="term" value="F:DNA-binding transcription factor activity, RNA polymerase II-specific"/>
    <property type="evidence" value="ECO:0007669"/>
    <property type="project" value="InterPro"/>
</dbReference>
<keyword evidence="2" id="KW-0217">Developmental protein</keyword>
<dbReference type="PANTHER" id="PTHR45946:SF5">
    <property type="entry name" value="HOMEOBOX PROTEIN HOX-B1"/>
    <property type="match status" value="1"/>
</dbReference>
<dbReference type="PANTHER" id="PTHR45946">
    <property type="entry name" value="HOMEOBOX PROTEIN ROUGH-RELATED"/>
    <property type="match status" value="1"/>
</dbReference>
<evidence type="ECO:0000256" key="1">
    <source>
        <dbReference type="ARBA" id="ARBA00004123"/>
    </source>
</evidence>
<evidence type="ECO:0000256" key="7">
    <source>
        <dbReference type="ARBA" id="ARBA00023242"/>
    </source>
</evidence>
<dbReference type="PROSITE" id="PS50071">
    <property type="entry name" value="HOMEOBOX_2"/>
    <property type="match status" value="1"/>
</dbReference>
<evidence type="ECO:0000259" key="10">
    <source>
        <dbReference type="PROSITE" id="PS50071"/>
    </source>
</evidence>
<dbReference type="PROSITE" id="PS00027">
    <property type="entry name" value="HOMEOBOX_1"/>
    <property type="match status" value="1"/>
</dbReference>
<evidence type="ECO:0000256" key="8">
    <source>
        <dbReference type="PROSITE-ProRule" id="PRU00108"/>
    </source>
</evidence>
<dbReference type="PRINTS" id="PR00024">
    <property type="entry name" value="HOMEOBOX"/>
</dbReference>
<evidence type="ECO:0000256" key="4">
    <source>
        <dbReference type="ARBA" id="ARBA00023125"/>
    </source>
</evidence>
<dbReference type="GO" id="GO:0005634">
    <property type="term" value="C:nucleus"/>
    <property type="evidence" value="ECO:0007669"/>
    <property type="project" value="UniProtKB-SubCell"/>
</dbReference>
<dbReference type="CDD" id="cd00086">
    <property type="entry name" value="homeodomain"/>
    <property type="match status" value="1"/>
</dbReference>
<dbReference type="AlphaFoldDB" id="A0A914N325"/>
<evidence type="ECO:0000256" key="5">
    <source>
        <dbReference type="ARBA" id="ARBA00023155"/>
    </source>
</evidence>
<reference evidence="12" key="1">
    <citation type="submission" date="2022-11" db="UniProtKB">
        <authorList>
            <consortium name="WormBaseParasite"/>
        </authorList>
    </citation>
    <scope>IDENTIFICATION</scope>
</reference>
<comment type="subcellular location">
    <subcellularLocation>
        <location evidence="1 8 9">Nucleus</location>
    </subcellularLocation>
</comment>
<keyword evidence="3" id="KW-0805">Transcription regulation</keyword>
<evidence type="ECO:0000256" key="6">
    <source>
        <dbReference type="ARBA" id="ARBA00023163"/>
    </source>
</evidence>